<dbReference type="Proteomes" id="UP001199919">
    <property type="component" value="Unassembled WGS sequence"/>
</dbReference>
<sequence>MGVFSVVLLVVYTQYQNTSITTSTPLLLLSVLIVALFVGYGLTYVEFDNRSARMRKMLMGFLPVASLPFSQLQGINPVSNTAGGYNYRLFRKNARYGKGIVVSSGYSKSDDPNAIAFVDEAVTVVHGYLDLHDSPADFVTQPIASLKYFEQDGSVYAIKTKKAGALIFALFFLGLAVWMFTVSVESLLATLLIIAFLLLMGLVFLNAAFTKIVFDPHAKTVQRTGLFNFFNKHYDFSNFVGIQTIRHSMNFIYVRTSINLYFEVPGKNGKQDILTIGSHYRSKSVERFIQEFYQVMGV</sequence>
<evidence type="ECO:0000313" key="3">
    <source>
        <dbReference type="Proteomes" id="UP001199919"/>
    </source>
</evidence>
<proteinExistence type="predicted"/>
<evidence type="ECO:0008006" key="4">
    <source>
        <dbReference type="Google" id="ProtNLM"/>
    </source>
</evidence>
<keyword evidence="3" id="KW-1185">Reference proteome</keyword>
<feature type="transmembrane region" description="Helical" evidence="1">
    <location>
        <begin position="163"/>
        <end position="181"/>
    </location>
</feature>
<protein>
    <recommendedName>
        <fullName evidence="4">PH domain-containing protein</fullName>
    </recommendedName>
</protein>
<gene>
    <name evidence="2" type="ORF">LT679_00805</name>
</gene>
<name>A0ABS8TZN1_9SPHI</name>
<dbReference type="EMBL" id="JAJPWV010000001">
    <property type="protein sequence ID" value="MCD8739124.1"/>
    <property type="molecule type" value="Genomic_DNA"/>
</dbReference>
<dbReference type="RefSeq" id="WP_232174997.1">
    <property type="nucleotide sequence ID" value="NZ_JAJPWV010000001.1"/>
</dbReference>
<feature type="transmembrane region" description="Helical" evidence="1">
    <location>
        <begin position="26"/>
        <end position="47"/>
    </location>
</feature>
<keyword evidence="1" id="KW-1133">Transmembrane helix</keyword>
<feature type="transmembrane region" description="Helical" evidence="1">
    <location>
        <begin position="187"/>
        <end position="209"/>
    </location>
</feature>
<keyword evidence="1" id="KW-0472">Membrane</keyword>
<comment type="caution">
    <text evidence="2">The sequence shown here is derived from an EMBL/GenBank/DDBJ whole genome shotgun (WGS) entry which is preliminary data.</text>
</comment>
<evidence type="ECO:0000313" key="2">
    <source>
        <dbReference type="EMBL" id="MCD8739124.1"/>
    </source>
</evidence>
<organism evidence="2 3">
    <name type="scientific">Mucilaginibacter roseus</name>
    <dbReference type="NCBI Taxonomy" id="1528868"/>
    <lineage>
        <taxon>Bacteria</taxon>
        <taxon>Pseudomonadati</taxon>
        <taxon>Bacteroidota</taxon>
        <taxon>Sphingobacteriia</taxon>
        <taxon>Sphingobacteriales</taxon>
        <taxon>Sphingobacteriaceae</taxon>
        <taxon>Mucilaginibacter</taxon>
    </lineage>
</organism>
<evidence type="ECO:0000256" key="1">
    <source>
        <dbReference type="SAM" id="Phobius"/>
    </source>
</evidence>
<keyword evidence="1" id="KW-0812">Transmembrane</keyword>
<accession>A0ABS8TZN1</accession>
<reference evidence="2 3" key="1">
    <citation type="submission" date="2021-12" db="EMBL/GenBank/DDBJ databases">
        <title>Mucilaginibacter roseus genome.</title>
        <authorList>
            <person name="Ferreira J.R."/>
            <person name="Newman J.D."/>
        </authorList>
    </citation>
    <scope>NUCLEOTIDE SEQUENCE [LARGE SCALE GENOMIC DNA]</scope>
    <source>
        <strain evidence="2 3">LMG 28454</strain>
    </source>
</reference>